<keyword evidence="2" id="KW-1185">Reference proteome</keyword>
<protein>
    <submittedName>
        <fullName evidence="1">Uncharacterized protein</fullName>
    </submittedName>
</protein>
<gene>
    <name evidence="1" type="ORF">CRYO30217_02043</name>
</gene>
<sequence length="210" mass="24311">MKKRFFEIGYIAVCLFVSSVFLLSSFSNYTAPCKDEAPLTAQYTFAFTLQPGPNSGLITYWMVTVHNDKIVYKTPMTEKNFILSMKGEMYSKANPTGINLFEQAVQSDSCFYQYYWEKEECNPLDYYRLDDLWTLRYNRNPECPEGCTPAKGMRVDGLAANKTYPSDAQMAILQDYGVSHYTGFFYGDDMFRIFTDINDPNWVNNYENAQ</sequence>
<name>A0A916NS36_9FLAO</name>
<dbReference type="EMBL" id="OU015584">
    <property type="protein sequence ID" value="CAG5082919.1"/>
    <property type="molecule type" value="Genomic_DNA"/>
</dbReference>
<dbReference type="Proteomes" id="UP000683507">
    <property type="component" value="Chromosome"/>
</dbReference>
<dbReference type="RefSeq" id="WP_258542249.1">
    <property type="nucleotide sequence ID" value="NZ_OU015584.1"/>
</dbReference>
<accession>A0A916NS36</accession>
<proteinExistence type="predicted"/>
<evidence type="ECO:0000313" key="2">
    <source>
        <dbReference type="Proteomes" id="UP000683507"/>
    </source>
</evidence>
<dbReference type="AlphaFoldDB" id="A0A916NS36"/>
<dbReference type="KEGG" id="ptan:CRYO30217_02043"/>
<organism evidence="1 2">
    <name type="scientific">Parvicella tangerina</name>
    <dbReference type="NCBI Taxonomy" id="2829795"/>
    <lineage>
        <taxon>Bacteria</taxon>
        <taxon>Pseudomonadati</taxon>
        <taxon>Bacteroidota</taxon>
        <taxon>Flavobacteriia</taxon>
        <taxon>Flavobacteriales</taxon>
        <taxon>Parvicellaceae</taxon>
        <taxon>Parvicella</taxon>
    </lineage>
</organism>
<evidence type="ECO:0000313" key="1">
    <source>
        <dbReference type="EMBL" id="CAG5082919.1"/>
    </source>
</evidence>
<reference evidence="1" key="1">
    <citation type="submission" date="2021-04" db="EMBL/GenBank/DDBJ databases">
        <authorList>
            <person name="Rodrigo-Torres L."/>
            <person name="Arahal R. D."/>
            <person name="Lucena T."/>
        </authorList>
    </citation>
    <scope>NUCLEOTIDE SEQUENCE</scope>
    <source>
        <strain evidence="1">AS29M-1</strain>
    </source>
</reference>